<dbReference type="PROSITE" id="PS50893">
    <property type="entry name" value="ABC_TRANSPORTER_2"/>
    <property type="match status" value="1"/>
</dbReference>
<dbReference type="Gene3D" id="3.90.70.10">
    <property type="entry name" value="Cysteine proteinases"/>
    <property type="match status" value="1"/>
</dbReference>
<feature type="domain" description="ABC transporter" evidence="9">
    <location>
        <begin position="493"/>
        <end position="727"/>
    </location>
</feature>
<dbReference type="SUPFAM" id="SSF90123">
    <property type="entry name" value="ABC transporter transmembrane region"/>
    <property type="match status" value="1"/>
</dbReference>
<evidence type="ECO:0000256" key="2">
    <source>
        <dbReference type="ARBA" id="ARBA00022692"/>
    </source>
</evidence>
<dbReference type="EMBL" id="JAXIVU010000015">
    <property type="protein sequence ID" value="MDY7219980.1"/>
    <property type="molecule type" value="Genomic_DNA"/>
</dbReference>
<evidence type="ECO:0000256" key="1">
    <source>
        <dbReference type="ARBA" id="ARBA00004651"/>
    </source>
</evidence>
<reference evidence="12 13" key="1">
    <citation type="submission" date="2023-12" db="EMBL/GenBank/DDBJ databases">
        <title>Denitrificimonas halotolerans sp. nov.,a novel species isolated from landfill leachate.</title>
        <authorList>
            <person name="Wang S."/>
        </authorList>
    </citation>
    <scope>NUCLEOTIDE SEQUENCE [LARGE SCALE GENOMIC DNA]</scope>
    <source>
        <strain evidence="12 13">JX-1</strain>
    </source>
</reference>
<dbReference type="PANTHER" id="PTHR43394">
    <property type="entry name" value="ATP-DEPENDENT PERMEASE MDL1, MITOCHONDRIAL"/>
    <property type="match status" value="1"/>
</dbReference>
<dbReference type="Pfam" id="PF00005">
    <property type="entry name" value="ABC_tran"/>
    <property type="match status" value="1"/>
</dbReference>
<feature type="domain" description="Peptidase C39" evidence="11">
    <location>
        <begin position="22"/>
        <end position="143"/>
    </location>
</feature>
<keyword evidence="6 8" id="KW-1133">Transmembrane helix</keyword>
<evidence type="ECO:0000256" key="3">
    <source>
        <dbReference type="ARBA" id="ARBA00022741"/>
    </source>
</evidence>
<dbReference type="CDD" id="cd18587">
    <property type="entry name" value="ABC_6TM_LapB_like"/>
    <property type="match status" value="1"/>
</dbReference>
<dbReference type="SMART" id="SM00382">
    <property type="entry name" value="AAA"/>
    <property type="match status" value="1"/>
</dbReference>
<keyword evidence="3" id="KW-0547">Nucleotide-binding</keyword>
<evidence type="ECO:0000256" key="4">
    <source>
        <dbReference type="ARBA" id="ARBA00022801"/>
    </source>
</evidence>
<protein>
    <submittedName>
        <fullName evidence="12">Type I secretion system permease/ATPase</fullName>
    </submittedName>
</protein>
<organism evidence="12 13">
    <name type="scientific">Denitrificimonas halotolerans</name>
    <dbReference type="NCBI Taxonomy" id="3098930"/>
    <lineage>
        <taxon>Bacteria</taxon>
        <taxon>Pseudomonadati</taxon>
        <taxon>Pseudomonadota</taxon>
        <taxon>Gammaproteobacteria</taxon>
        <taxon>Pseudomonadales</taxon>
        <taxon>Pseudomonadaceae</taxon>
        <taxon>Denitrificimonas</taxon>
    </lineage>
</organism>
<evidence type="ECO:0000259" key="10">
    <source>
        <dbReference type="PROSITE" id="PS50929"/>
    </source>
</evidence>
<keyword evidence="5" id="KW-0067">ATP-binding</keyword>
<dbReference type="InterPro" id="IPR027417">
    <property type="entry name" value="P-loop_NTPase"/>
</dbReference>
<evidence type="ECO:0000313" key="13">
    <source>
        <dbReference type="Proteomes" id="UP001294570"/>
    </source>
</evidence>
<keyword evidence="7 8" id="KW-0472">Membrane</keyword>
<keyword evidence="13" id="KW-1185">Reference proteome</keyword>
<dbReference type="Pfam" id="PF00664">
    <property type="entry name" value="ABC_membrane"/>
    <property type="match status" value="1"/>
</dbReference>
<proteinExistence type="predicted"/>
<dbReference type="RefSeq" id="WP_321554066.1">
    <property type="nucleotide sequence ID" value="NZ_JAXIVU010000015.1"/>
</dbReference>
<dbReference type="NCBIfam" id="TIGR03375">
    <property type="entry name" value="type_I_sec_LssB"/>
    <property type="match status" value="1"/>
</dbReference>
<gene>
    <name evidence="12" type="ORF">TOI97_10445</name>
</gene>
<dbReference type="InterPro" id="IPR036640">
    <property type="entry name" value="ABC1_TM_sf"/>
</dbReference>
<sequence length="728" mass="80083">MSDQKQADALASNEAKVMKKPQADYTSWIESILIVAKHYRLECSKENISLASHWLQDSPMSDVLRGMARQAGLTLSVVKLKKSVLTSWRLPLVVQFTDGQVAVVDTLDQQGQVGITYCGDEGVKSSISEQTLLDNVNLAVVLRPSHTVPDARIDDYIKPHDQGWFKKLVLRDWRPYGHIFIASFVVNVLGLAGILFTRQVYDRVIPAESYSTLYVLFSGVIVAIIFGFVMRNMRARITDLVGKRADLRISDRVFGHALRIKNGSRPRSTGTFISQVRELDNVREMLTSTTVTAFADMPFFLLFCWVFWYLAGSLVWIPVVAVILMVVPGLLAQGKLREYANSAMRESSLRNAMLVEAVQGNEDIKTLQAEQRFQTQWNNYNAVSADVNLRLRSLTNNLSSWTQSVQGSAFAVIVLFGAPMVIEGDLTTGSLIAASILGSRMIGPMAGLTQVLNRWQQAKVAYNSINQLMELPVDNPDGAKKVHKTVINGNYSIKEATFFYGEDSPAPALKLKQLEIQQGEKIALLGRNGAGKSTLLQVLSGMLEAKSGVVTLDGVGLAHIDPADVRRDVGLMSQNAALFHGTIRENLMLGAPMARDEDMLRVLHMTGALQFIQKLPSGLDHVIAEGGSGLSGGQRQSLLLSRLLIRNPNVVLLDEPTAAMDDTTEKLFLAQLKPWVQDKTFIVATHKMSVVNMVDRIIVVDNGQIVLDAPKADALARLSGKTRAATKA</sequence>
<feature type="transmembrane region" description="Helical" evidence="8">
    <location>
        <begin position="209"/>
        <end position="230"/>
    </location>
</feature>
<keyword evidence="2 8" id="KW-0812">Transmembrane</keyword>
<evidence type="ECO:0000256" key="5">
    <source>
        <dbReference type="ARBA" id="ARBA00022840"/>
    </source>
</evidence>
<comment type="subcellular location">
    <subcellularLocation>
        <location evidence="1">Cell membrane</location>
        <topology evidence="1">Multi-pass membrane protein</topology>
    </subcellularLocation>
</comment>
<dbReference type="InterPro" id="IPR003593">
    <property type="entry name" value="AAA+_ATPase"/>
</dbReference>
<dbReference type="Proteomes" id="UP001294570">
    <property type="component" value="Unassembled WGS sequence"/>
</dbReference>
<dbReference type="Gene3D" id="1.20.1560.10">
    <property type="entry name" value="ABC transporter type 1, transmembrane domain"/>
    <property type="match status" value="1"/>
</dbReference>
<dbReference type="InterPro" id="IPR003439">
    <property type="entry name" value="ABC_transporter-like_ATP-bd"/>
</dbReference>
<feature type="domain" description="ABC transmembrane type-1" evidence="10">
    <location>
        <begin position="179"/>
        <end position="457"/>
    </location>
</feature>
<dbReference type="Gene3D" id="3.40.50.300">
    <property type="entry name" value="P-loop containing nucleotide triphosphate hydrolases"/>
    <property type="match status" value="1"/>
</dbReference>
<dbReference type="PANTHER" id="PTHR43394:SF1">
    <property type="entry name" value="ATP-BINDING CASSETTE SUB-FAMILY B MEMBER 10, MITOCHONDRIAL"/>
    <property type="match status" value="1"/>
</dbReference>
<comment type="caution">
    <text evidence="12">The sequence shown here is derived from an EMBL/GenBank/DDBJ whole genome shotgun (WGS) entry which is preliminary data.</text>
</comment>
<feature type="transmembrane region" description="Helical" evidence="8">
    <location>
        <begin position="176"/>
        <end position="197"/>
    </location>
</feature>
<evidence type="ECO:0000259" key="9">
    <source>
        <dbReference type="PROSITE" id="PS50893"/>
    </source>
</evidence>
<dbReference type="PROSITE" id="PS50929">
    <property type="entry name" value="ABC_TM1F"/>
    <property type="match status" value="1"/>
</dbReference>
<dbReference type="InterPro" id="IPR011527">
    <property type="entry name" value="ABC1_TM_dom"/>
</dbReference>
<evidence type="ECO:0000256" key="6">
    <source>
        <dbReference type="ARBA" id="ARBA00022989"/>
    </source>
</evidence>
<evidence type="ECO:0000259" key="11">
    <source>
        <dbReference type="PROSITE" id="PS50990"/>
    </source>
</evidence>
<accession>A0ABU5GSM1</accession>
<evidence type="ECO:0000313" key="12">
    <source>
        <dbReference type="EMBL" id="MDY7219980.1"/>
    </source>
</evidence>
<dbReference type="PROSITE" id="PS50990">
    <property type="entry name" value="PEPTIDASE_C39"/>
    <property type="match status" value="1"/>
</dbReference>
<dbReference type="InterPro" id="IPR039421">
    <property type="entry name" value="Type_1_exporter"/>
</dbReference>
<dbReference type="InterPro" id="IPR005074">
    <property type="entry name" value="Peptidase_C39"/>
</dbReference>
<name>A0ABU5GSM1_9GAMM</name>
<keyword evidence="4" id="KW-0378">Hydrolase</keyword>
<feature type="transmembrane region" description="Helical" evidence="8">
    <location>
        <begin position="314"/>
        <end position="332"/>
    </location>
</feature>
<evidence type="ECO:0000256" key="8">
    <source>
        <dbReference type="SAM" id="Phobius"/>
    </source>
</evidence>
<dbReference type="SUPFAM" id="SSF52540">
    <property type="entry name" value="P-loop containing nucleoside triphosphate hydrolases"/>
    <property type="match status" value="1"/>
</dbReference>
<dbReference type="InterPro" id="IPR017750">
    <property type="entry name" value="ATPase_T1SS"/>
</dbReference>
<evidence type="ECO:0000256" key="7">
    <source>
        <dbReference type="ARBA" id="ARBA00023136"/>
    </source>
</evidence>